<keyword evidence="3" id="KW-1185">Reference proteome</keyword>
<organism evidence="2 3">
    <name type="scientific">Citricoccus parietis</name>
    <dbReference type="NCBI Taxonomy" id="592307"/>
    <lineage>
        <taxon>Bacteria</taxon>
        <taxon>Bacillati</taxon>
        <taxon>Actinomycetota</taxon>
        <taxon>Actinomycetes</taxon>
        <taxon>Micrococcales</taxon>
        <taxon>Micrococcaceae</taxon>
        <taxon>Citricoccus</taxon>
    </lineage>
</organism>
<sequence length="105" mass="11230">MRPAHTTGCSPQTSAWSASSSSASARRGPVARSRTSVTGRADGDMAGCFEAIRLIRVRRGMVGSVQSVYEAEEKRKRSERRSGPECTVRQIPCCIATSLPGGNFP</sequence>
<dbReference type="Proteomes" id="UP001589575">
    <property type="component" value="Unassembled WGS sequence"/>
</dbReference>
<dbReference type="EMBL" id="JBHMFI010000001">
    <property type="protein sequence ID" value="MFB9072178.1"/>
    <property type="molecule type" value="Genomic_DNA"/>
</dbReference>
<reference evidence="2 3" key="1">
    <citation type="submission" date="2024-09" db="EMBL/GenBank/DDBJ databases">
        <authorList>
            <person name="Sun Q."/>
            <person name="Mori K."/>
        </authorList>
    </citation>
    <scope>NUCLEOTIDE SEQUENCE [LARGE SCALE GENOMIC DNA]</scope>
    <source>
        <strain evidence="2 3">CCM 7609</strain>
    </source>
</reference>
<comment type="caution">
    <text evidence="2">The sequence shown here is derived from an EMBL/GenBank/DDBJ whole genome shotgun (WGS) entry which is preliminary data.</text>
</comment>
<proteinExistence type="predicted"/>
<name>A0ABV5G0Z5_9MICC</name>
<evidence type="ECO:0000256" key="1">
    <source>
        <dbReference type="SAM" id="MobiDB-lite"/>
    </source>
</evidence>
<protein>
    <submittedName>
        <fullName evidence="2">Uncharacterized protein</fullName>
    </submittedName>
</protein>
<gene>
    <name evidence="2" type="ORF">ACFFX0_13580</name>
</gene>
<evidence type="ECO:0000313" key="3">
    <source>
        <dbReference type="Proteomes" id="UP001589575"/>
    </source>
</evidence>
<feature type="region of interest" description="Disordered" evidence="1">
    <location>
        <begin position="1"/>
        <end position="42"/>
    </location>
</feature>
<feature type="compositionally biased region" description="Low complexity" evidence="1">
    <location>
        <begin position="14"/>
        <end position="34"/>
    </location>
</feature>
<evidence type="ECO:0000313" key="2">
    <source>
        <dbReference type="EMBL" id="MFB9072178.1"/>
    </source>
</evidence>
<accession>A0ABV5G0Z5</accession>